<protein>
    <submittedName>
        <fullName evidence="3">Glutathione hydrolase 1 proenzyme</fullName>
    </submittedName>
</protein>
<accession>A0A4Y2PZ57</accession>
<name>A0A4Y2PZ57_ARAVE</name>
<dbReference type="InterPro" id="IPR000101">
    <property type="entry name" value="GGT_peptidase"/>
</dbReference>
<dbReference type="Proteomes" id="UP000499080">
    <property type="component" value="Unassembled WGS sequence"/>
</dbReference>
<evidence type="ECO:0000256" key="2">
    <source>
        <dbReference type="SAM" id="Phobius"/>
    </source>
</evidence>
<keyword evidence="2" id="KW-1133">Transmembrane helix</keyword>
<dbReference type="PRINTS" id="PR01210">
    <property type="entry name" value="GGTRANSPTASE"/>
</dbReference>
<feature type="binding site" evidence="1">
    <location>
        <position position="129"/>
    </location>
    <ligand>
        <name>L-glutamate</name>
        <dbReference type="ChEBI" id="CHEBI:29985"/>
    </ligand>
</feature>
<keyword evidence="2" id="KW-0812">Transmembrane</keyword>
<proteinExistence type="predicted"/>
<dbReference type="EMBL" id="BGPR01012509">
    <property type="protein sequence ID" value="GBN56372.1"/>
    <property type="molecule type" value="Genomic_DNA"/>
</dbReference>
<dbReference type="InterPro" id="IPR029055">
    <property type="entry name" value="Ntn_hydrolases_N"/>
</dbReference>
<keyword evidence="4" id="KW-1185">Reference proteome</keyword>
<dbReference type="AlphaFoldDB" id="A0A4Y2PZ57"/>
<evidence type="ECO:0000313" key="4">
    <source>
        <dbReference type="Proteomes" id="UP000499080"/>
    </source>
</evidence>
<evidence type="ECO:0000256" key="1">
    <source>
        <dbReference type="PIRSR" id="PIRSR600101-2"/>
    </source>
</evidence>
<feature type="transmembrane region" description="Helical" evidence="2">
    <location>
        <begin position="18"/>
        <end position="40"/>
    </location>
</feature>
<feature type="non-terminal residue" evidence="3">
    <location>
        <position position="214"/>
    </location>
</feature>
<comment type="caution">
    <text evidence="3">The sequence shown here is derived from an EMBL/GenBank/DDBJ whole genome shotgun (WGS) entry which is preliminary data.</text>
</comment>
<evidence type="ECO:0000313" key="3">
    <source>
        <dbReference type="EMBL" id="GBN56372.1"/>
    </source>
</evidence>
<dbReference type="GO" id="GO:0036374">
    <property type="term" value="F:glutathione hydrolase activity"/>
    <property type="evidence" value="ECO:0007669"/>
    <property type="project" value="InterPro"/>
</dbReference>
<dbReference type="GO" id="GO:0006751">
    <property type="term" value="P:glutathione catabolic process"/>
    <property type="evidence" value="ECO:0007669"/>
    <property type="project" value="InterPro"/>
</dbReference>
<dbReference type="SUPFAM" id="SSF56235">
    <property type="entry name" value="N-terminal nucleophile aminohydrolases (Ntn hydrolases)"/>
    <property type="match status" value="1"/>
</dbReference>
<dbReference type="PANTHER" id="PTHR11686:SF9">
    <property type="entry name" value="RE13973P"/>
    <property type="match status" value="1"/>
</dbReference>
<sequence>MSNCLFCRRSLTAKAKAAVIVAFILVVLIIAVIVVCFFLPKTQKTNWFPQYESVSKLGKYQSAAVSTDAAPCAAIGKDILEKNGTAVDAAIAVLLCMGVVNPQSAGIGGGFFMLYYNRTKGSTVYIDARETAPSKATEDMFEGNSTLAQYGGLAIAVPGEIKGYEDAHDKFGSLPWADLFQPTIKMCREGIRVSAHLARALSKKAKYINQYENI</sequence>
<dbReference type="PANTHER" id="PTHR11686">
    <property type="entry name" value="GAMMA GLUTAMYL TRANSPEPTIDASE"/>
    <property type="match status" value="1"/>
</dbReference>
<feature type="transmembrane region" description="Helical" evidence="2">
    <location>
        <begin position="89"/>
        <end position="116"/>
    </location>
</feature>
<gene>
    <name evidence="3" type="primary">Ggt1_0</name>
    <name evidence="3" type="ORF">AVEN_183201_1</name>
</gene>
<reference evidence="3 4" key="1">
    <citation type="journal article" date="2019" name="Sci. Rep.">
        <title>Orb-weaving spider Araneus ventricosus genome elucidates the spidroin gene catalogue.</title>
        <authorList>
            <person name="Kono N."/>
            <person name="Nakamura H."/>
            <person name="Ohtoshi R."/>
            <person name="Moran D.A.P."/>
            <person name="Shinohara A."/>
            <person name="Yoshida Y."/>
            <person name="Fujiwara M."/>
            <person name="Mori M."/>
            <person name="Tomita M."/>
            <person name="Arakawa K."/>
        </authorList>
    </citation>
    <scope>NUCLEOTIDE SEQUENCE [LARGE SCALE GENOMIC DNA]</scope>
</reference>
<dbReference type="Pfam" id="PF01019">
    <property type="entry name" value="G_glu_transpept"/>
    <property type="match status" value="1"/>
</dbReference>
<dbReference type="GO" id="GO:0005886">
    <property type="term" value="C:plasma membrane"/>
    <property type="evidence" value="ECO:0007669"/>
    <property type="project" value="TreeGrafter"/>
</dbReference>
<keyword evidence="2" id="KW-0472">Membrane</keyword>
<organism evidence="3 4">
    <name type="scientific">Araneus ventricosus</name>
    <name type="common">Orbweaver spider</name>
    <name type="synonym">Epeira ventricosa</name>
    <dbReference type="NCBI Taxonomy" id="182803"/>
    <lineage>
        <taxon>Eukaryota</taxon>
        <taxon>Metazoa</taxon>
        <taxon>Ecdysozoa</taxon>
        <taxon>Arthropoda</taxon>
        <taxon>Chelicerata</taxon>
        <taxon>Arachnida</taxon>
        <taxon>Araneae</taxon>
        <taxon>Araneomorphae</taxon>
        <taxon>Entelegynae</taxon>
        <taxon>Araneoidea</taxon>
        <taxon>Araneidae</taxon>
        <taxon>Araneus</taxon>
    </lineage>
</organism>
<keyword evidence="3" id="KW-0378">Hydrolase</keyword>
<dbReference type="OrthoDB" id="6434285at2759"/>